<dbReference type="PANTHER" id="PTHR30258">
    <property type="entry name" value="TYPE II SECRETION SYSTEM PROTEIN GSPE-RELATED"/>
    <property type="match status" value="1"/>
</dbReference>
<dbReference type="PANTHER" id="PTHR30258:SF2">
    <property type="entry name" value="COMG OPERON PROTEIN 1"/>
    <property type="match status" value="1"/>
</dbReference>
<protein>
    <submittedName>
        <fullName evidence="5">Flp pilus assembly complex ATPase component TadA</fullName>
    </submittedName>
</protein>
<evidence type="ECO:0000313" key="5">
    <source>
        <dbReference type="EMBL" id="NGO39480.1"/>
    </source>
</evidence>
<dbReference type="RefSeq" id="WP_165107517.1">
    <property type="nucleotide sequence ID" value="NZ_JAAKYA010000053.1"/>
</dbReference>
<dbReference type="CDD" id="cd01129">
    <property type="entry name" value="PulE-GspE-like"/>
    <property type="match status" value="1"/>
</dbReference>
<dbReference type="InterPro" id="IPR027417">
    <property type="entry name" value="P-loop_NTPase"/>
</dbReference>
<evidence type="ECO:0000259" key="4">
    <source>
        <dbReference type="Pfam" id="PF00437"/>
    </source>
</evidence>
<evidence type="ECO:0000256" key="2">
    <source>
        <dbReference type="ARBA" id="ARBA00022741"/>
    </source>
</evidence>
<evidence type="ECO:0000313" key="6">
    <source>
        <dbReference type="Proteomes" id="UP000477311"/>
    </source>
</evidence>
<dbReference type="Gene3D" id="3.30.450.90">
    <property type="match status" value="1"/>
</dbReference>
<proteinExistence type="inferred from homology"/>
<reference evidence="5 6" key="1">
    <citation type="submission" date="2020-02" db="EMBL/GenBank/DDBJ databases">
        <title>Draft genome sequence of Limisphaera ngatamarikiensis NGM72.4T, a thermophilic Verrucomicrobia grouped in subdivision 3.</title>
        <authorList>
            <person name="Carere C.R."/>
            <person name="Steen J."/>
            <person name="Hugenholtz P."/>
            <person name="Stott M.B."/>
        </authorList>
    </citation>
    <scope>NUCLEOTIDE SEQUENCE [LARGE SCALE GENOMIC DNA]</scope>
    <source>
        <strain evidence="5 6">NGM72.4</strain>
    </source>
</reference>
<dbReference type="AlphaFoldDB" id="A0A6M1S277"/>
<sequence length="405" mass="44709">MSYTLHYLESSAARQGPEISVLVNCLLQDAIRLGASDLHIEPWEETIAVRARVNGVLTEVVHLPLGLMEKISARFKVLANLPTYQTGLPLDGKILCGPELDHVQVRLSIFPTTRGEKIVLRLFDPQDRRFDLDELGFDPDTLHGLKRLLRRTSGLLLFTGPTGSGKTTAMYSALCHIVQREGSAVSISTVEDPVEFNLPRVSQTQINPAQDFTYATALRSILRQDPQVIMVGEIRDAETAAIAVQAGLTGHLVISTIHAGVSAGAFTRLIHMEIEPFMLASSVLGVMGLRLVRRVCPQCARPYEPEPSVLKVVPEEWRPHARFRRGTGCEHCRQTGYSGRMPVCELLVVTEPFREAVLKRLPTSALEEIAVQNGMRTLWQNGLQAALQGQTTLEEVVRMVAASIL</sequence>
<keyword evidence="3" id="KW-0067">ATP-binding</keyword>
<organism evidence="5 6">
    <name type="scientific">Limisphaera ngatamarikiensis</name>
    <dbReference type="NCBI Taxonomy" id="1324935"/>
    <lineage>
        <taxon>Bacteria</taxon>
        <taxon>Pseudomonadati</taxon>
        <taxon>Verrucomicrobiota</taxon>
        <taxon>Verrucomicrobiia</taxon>
        <taxon>Limisphaerales</taxon>
        <taxon>Limisphaeraceae</taxon>
        <taxon>Limisphaera</taxon>
    </lineage>
</organism>
<evidence type="ECO:0000256" key="3">
    <source>
        <dbReference type="ARBA" id="ARBA00022840"/>
    </source>
</evidence>
<dbReference type="EMBL" id="JAAKYA010000053">
    <property type="protein sequence ID" value="NGO39480.1"/>
    <property type="molecule type" value="Genomic_DNA"/>
</dbReference>
<dbReference type="GO" id="GO:0016887">
    <property type="term" value="F:ATP hydrolysis activity"/>
    <property type="evidence" value="ECO:0007669"/>
    <property type="project" value="TreeGrafter"/>
</dbReference>
<dbReference type="Gene3D" id="3.40.50.300">
    <property type="entry name" value="P-loop containing nucleotide triphosphate hydrolases"/>
    <property type="match status" value="1"/>
</dbReference>
<dbReference type="SUPFAM" id="SSF52540">
    <property type="entry name" value="P-loop containing nucleoside triphosphate hydrolases"/>
    <property type="match status" value="1"/>
</dbReference>
<feature type="domain" description="Bacterial type II secretion system protein E" evidence="4">
    <location>
        <begin position="19"/>
        <end position="398"/>
    </location>
</feature>
<dbReference type="Pfam" id="PF00437">
    <property type="entry name" value="T2SSE"/>
    <property type="match status" value="1"/>
</dbReference>
<dbReference type="GO" id="GO:0005886">
    <property type="term" value="C:plasma membrane"/>
    <property type="evidence" value="ECO:0007669"/>
    <property type="project" value="TreeGrafter"/>
</dbReference>
<keyword evidence="2" id="KW-0547">Nucleotide-binding</keyword>
<gene>
    <name evidence="5" type="primary">tadA</name>
    <name evidence="5" type="ORF">G4L39_08740</name>
</gene>
<dbReference type="InterPro" id="IPR001482">
    <property type="entry name" value="T2SS/T4SS_dom"/>
</dbReference>
<comment type="caution">
    <text evidence="5">The sequence shown here is derived from an EMBL/GenBank/DDBJ whole genome shotgun (WGS) entry which is preliminary data.</text>
</comment>
<evidence type="ECO:0000256" key="1">
    <source>
        <dbReference type="ARBA" id="ARBA00006611"/>
    </source>
</evidence>
<comment type="similarity">
    <text evidence="1">Belongs to the GSP E family.</text>
</comment>
<dbReference type="GO" id="GO:0005524">
    <property type="term" value="F:ATP binding"/>
    <property type="evidence" value="ECO:0007669"/>
    <property type="project" value="UniProtKB-KW"/>
</dbReference>
<accession>A0A6M1S277</accession>
<keyword evidence="6" id="KW-1185">Reference proteome</keyword>
<name>A0A6M1S277_9BACT</name>
<dbReference type="Proteomes" id="UP000477311">
    <property type="component" value="Unassembled WGS sequence"/>
</dbReference>